<keyword evidence="2" id="KW-1185">Reference proteome</keyword>
<name>A0A8H5FWA1_9AGAR</name>
<reference evidence="1 2" key="1">
    <citation type="journal article" date="2020" name="ISME J.">
        <title>Uncovering the hidden diversity of litter-decomposition mechanisms in mushroom-forming fungi.</title>
        <authorList>
            <person name="Floudas D."/>
            <person name="Bentzer J."/>
            <person name="Ahren D."/>
            <person name="Johansson T."/>
            <person name="Persson P."/>
            <person name="Tunlid A."/>
        </authorList>
    </citation>
    <scope>NUCLEOTIDE SEQUENCE [LARGE SCALE GENOMIC DNA]</scope>
    <source>
        <strain evidence="1 2">CBS 406.79</strain>
    </source>
</reference>
<organism evidence="1 2">
    <name type="scientific">Collybiopsis confluens</name>
    <dbReference type="NCBI Taxonomy" id="2823264"/>
    <lineage>
        <taxon>Eukaryota</taxon>
        <taxon>Fungi</taxon>
        <taxon>Dikarya</taxon>
        <taxon>Basidiomycota</taxon>
        <taxon>Agaricomycotina</taxon>
        <taxon>Agaricomycetes</taxon>
        <taxon>Agaricomycetidae</taxon>
        <taxon>Agaricales</taxon>
        <taxon>Marasmiineae</taxon>
        <taxon>Omphalotaceae</taxon>
        <taxon>Collybiopsis</taxon>
    </lineage>
</organism>
<evidence type="ECO:0000313" key="2">
    <source>
        <dbReference type="Proteomes" id="UP000518752"/>
    </source>
</evidence>
<dbReference type="AlphaFoldDB" id="A0A8H5FWA1"/>
<gene>
    <name evidence="1" type="ORF">D9757_013764</name>
</gene>
<protein>
    <submittedName>
        <fullName evidence="1">Uncharacterized protein</fullName>
    </submittedName>
</protein>
<dbReference type="EMBL" id="JAACJN010000280">
    <property type="protein sequence ID" value="KAF5352105.1"/>
    <property type="molecule type" value="Genomic_DNA"/>
</dbReference>
<evidence type="ECO:0000313" key="1">
    <source>
        <dbReference type="EMBL" id="KAF5352105.1"/>
    </source>
</evidence>
<dbReference type="OrthoDB" id="2604709at2759"/>
<comment type="caution">
    <text evidence="1">The sequence shown here is derived from an EMBL/GenBank/DDBJ whole genome shotgun (WGS) entry which is preliminary data.</text>
</comment>
<sequence length="219" mass="24303">MEIDYYYTQRDPISTPRHVVSAPSTPSRTPGLGRIRIPAHKPARNNPELHREIFGSDDEYEDGQLPDNSQRFLDSLDLNTHSMSITIPEPRKFAGTKRVVSVQTAKRMKEQAGWKIGAEAMKSNGDHHGNPVNPPSPLVFQSISATSHLNQASFEELRVECYGQAYIATGARPPPSIPPSVDRFGAFQQARCIPPTFRPIVVPNTATMAYSTDVEMSDM</sequence>
<proteinExistence type="predicted"/>
<dbReference type="Proteomes" id="UP000518752">
    <property type="component" value="Unassembled WGS sequence"/>
</dbReference>
<accession>A0A8H5FWA1</accession>